<gene>
    <name evidence="2" type="ORF">RradSPS_0411</name>
    <name evidence="3" type="ORF">SIL72_03590</name>
</gene>
<dbReference type="EMBL" id="CP007514">
    <property type="protein sequence ID" value="AHY45694.1"/>
    <property type="molecule type" value="Genomic_DNA"/>
</dbReference>
<feature type="compositionally biased region" description="Basic and acidic residues" evidence="1">
    <location>
        <begin position="38"/>
        <end position="52"/>
    </location>
</feature>
<reference evidence="3" key="2">
    <citation type="submission" date="2023-11" db="EMBL/GenBank/DDBJ databases">
        <title>MicrobeMod: A computational toolkit for identifying prokaryotic methylation and restriction-modification with nanopore sequencing.</title>
        <authorList>
            <person name="Crits-Christoph A."/>
            <person name="Kang S.C."/>
            <person name="Lee H."/>
            <person name="Ostrov N."/>
        </authorList>
    </citation>
    <scope>NUCLEOTIDE SEQUENCE</scope>
    <source>
        <strain evidence="3">ATCC 51242</strain>
    </source>
</reference>
<feature type="region of interest" description="Disordered" evidence="1">
    <location>
        <begin position="1"/>
        <end position="58"/>
    </location>
</feature>
<feature type="compositionally biased region" description="Basic and acidic residues" evidence="1">
    <location>
        <begin position="1"/>
        <end position="31"/>
    </location>
</feature>
<protein>
    <submittedName>
        <fullName evidence="2">Uncharacterized protein</fullName>
    </submittedName>
</protein>
<dbReference type="AlphaFoldDB" id="A0A023X0V2"/>
<keyword evidence="4" id="KW-1185">Reference proteome</keyword>
<organism evidence="2 4">
    <name type="scientific">Rubrobacter radiotolerans</name>
    <name type="common">Arthrobacter radiotolerans</name>
    <dbReference type="NCBI Taxonomy" id="42256"/>
    <lineage>
        <taxon>Bacteria</taxon>
        <taxon>Bacillati</taxon>
        <taxon>Actinomycetota</taxon>
        <taxon>Rubrobacteria</taxon>
        <taxon>Rubrobacterales</taxon>
        <taxon>Rubrobacteraceae</taxon>
        <taxon>Rubrobacter</taxon>
    </lineage>
</organism>
<dbReference type="STRING" id="42256.RradSPS_0411"/>
<reference evidence="2 4" key="1">
    <citation type="submission" date="2014-03" db="EMBL/GenBank/DDBJ databases">
        <title>Complete genome sequence of the Radio-Resistant Rubrobacter radiotolerans RSPS-4.</title>
        <authorList>
            <person name="Egas C.C."/>
            <person name="Barroso C.C."/>
            <person name="Froufe H.J.C."/>
            <person name="Pacheco J.J."/>
            <person name="Albuquerque L.L."/>
            <person name="da Costa M.M.S."/>
        </authorList>
    </citation>
    <scope>NUCLEOTIDE SEQUENCE [LARGE SCALE GENOMIC DNA]</scope>
    <source>
        <strain evidence="2 4">RSPS-4</strain>
    </source>
</reference>
<evidence type="ECO:0000313" key="3">
    <source>
        <dbReference type="EMBL" id="MDX5893108.1"/>
    </source>
</evidence>
<dbReference type="Proteomes" id="UP000025229">
    <property type="component" value="Chromosome"/>
</dbReference>
<dbReference type="RefSeq" id="WP_156947961.1">
    <property type="nucleotide sequence ID" value="NZ_CP007514.1"/>
</dbReference>
<dbReference type="HOGENOM" id="CLU_2976538_0_0_11"/>
<dbReference type="Proteomes" id="UP001281130">
    <property type="component" value="Unassembled WGS sequence"/>
</dbReference>
<evidence type="ECO:0000256" key="1">
    <source>
        <dbReference type="SAM" id="MobiDB-lite"/>
    </source>
</evidence>
<dbReference type="EMBL" id="JAWXXX010000001">
    <property type="protein sequence ID" value="MDX5893108.1"/>
    <property type="molecule type" value="Genomic_DNA"/>
</dbReference>
<evidence type="ECO:0000313" key="2">
    <source>
        <dbReference type="EMBL" id="AHY45694.1"/>
    </source>
</evidence>
<proteinExistence type="predicted"/>
<sequence>MTDPAEFSRQEKEQEGTEETKEQRASRKLEENLGNDEGSEKPKHPEEAKREQGEEDPY</sequence>
<evidence type="ECO:0000313" key="4">
    <source>
        <dbReference type="Proteomes" id="UP000025229"/>
    </source>
</evidence>
<dbReference type="KEGG" id="rrd:RradSPS_0411"/>
<accession>A0A023X0V2</accession>
<name>A0A023X0V2_RUBRA</name>